<proteinExistence type="predicted"/>
<evidence type="ECO:0000313" key="1">
    <source>
        <dbReference type="EMBL" id="ARE87178.1"/>
    </source>
</evidence>
<dbReference type="RefSeq" id="WP_257786386.1">
    <property type="nucleotide sequence ID" value="NZ_CP017603.1"/>
</dbReference>
<sequence>MKNIFDLVNAEEIATYYTNNPSNNIPYLGGTLFPPKKQLGLDLS</sequence>
<dbReference type="EMBL" id="CP020559">
    <property type="protein sequence ID" value="ARE87178.1"/>
    <property type="molecule type" value="Genomic_DNA"/>
</dbReference>
<dbReference type="Proteomes" id="UP000192478">
    <property type="component" value="Chromosome"/>
</dbReference>
<organism evidence="1 2">
    <name type="scientific">Clostridium formicaceticum</name>
    <dbReference type="NCBI Taxonomy" id="1497"/>
    <lineage>
        <taxon>Bacteria</taxon>
        <taxon>Bacillati</taxon>
        <taxon>Bacillota</taxon>
        <taxon>Clostridia</taxon>
        <taxon>Eubacteriales</taxon>
        <taxon>Clostridiaceae</taxon>
        <taxon>Clostridium</taxon>
    </lineage>
</organism>
<accession>A0AAC9WFU1</accession>
<dbReference type="AlphaFoldDB" id="A0AAC9WFU1"/>
<reference evidence="1 2" key="1">
    <citation type="submission" date="2017-03" db="EMBL/GenBank/DDBJ databases">
        <title>Complete sequence of Clostridium formicaceticum DSM 92.</title>
        <authorList>
            <person name="Poehlein A."/>
            <person name="Karl M."/>
            <person name="Bengelsdorf F.R."/>
            <person name="Duerre P."/>
            <person name="Daniel R."/>
        </authorList>
    </citation>
    <scope>NUCLEOTIDE SEQUENCE [LARGE SCALE GENOMIC DNA]</scope>
    <source>
        <strain evidence="1 2">DSM 92</strain>
    </source>
</reference>
<evidence type="ECO:0000313" key="2">
    <source>
        <dbReference type="Proteomes" id="UP000192478"/>
    </source>
</evidence>
<name>A0AAC9WFU1_9CLOT</name>
<protein>
    <submittedName>
        <fullName evidence="1">Uncharacterized protein</fullName>
    </submittedName>
</protein>
<gene>
    <name evidence="1" type="ORF">CLFO_15660</name>
</gene>